<keyword evidence="3" id="KW-1185">Reference proteome</keyword>
<organism evidence="2 3">
    <name type="scientific">Pipistrellus kuhlii</name>
    <name type="common">Kuhl's pipistrelle</name>
    <dbReference type="NCBI Taxonomy" id="59472"/>
    <lineage>
        <taxon>Eukaryota</taxon>
        <taxon>Metazoa</taxon>
        <taxon>Chordata</taxon>
        <taxon>Craniata</taxon>
        <taxon>Vertebrata</taxon>
        <taxon>Euteleostomi</taxon>
        <taxon>Mammalia</taxon>
        <taxon>Eutheria</taxon>
        <taxon>Laurasiatheria</taxon>
        <taxon>Chiroptera</taxon>
        <taxon>Yangochiroptera</taxon>
        <taxon>Vespertilionidae</taxon>
        <taxon>Pipistrellus</taxon>
    </lineage>
</organism>
<evidence type="ECO:0000256" key="1">
    <source>
        <dbReference type="SAM" id="MobiDB-lite"/>
    </source>
</evidence>
<dbReference type="Proteomes" id="UP000558488">
    <property type="component" value="Unassembled WGS sequence"/>
</dbReference>
<name>A0A7J7Y987_PIPKU</name>
<comment type="caution">
    <text evidence="2">The sequence shown here is derived from an EMBL/GenBank/DDBJ whole genome shotgun (WGS) entry which is preliminary data.</text>
</comment>
<proteinExistence type="predicted"/>
<feature type="compositionally biased region" description="Gly residues" evidence="1">
    <location>
        <begin position="59"/>
        <end position="69"/>
    </location>
</feature>
<evidence type="ECO:0000313" key="2">
    <source>
        <dbReference type="EMBL" id="KAF6358445.1"/>
    </source>
</evidence>
<dbReference type="AlphaFoldDB" id="A0A7J7Y987"/>
<reference evidence="2 3" key="1">
    <citation type="journal article" date="2020" name="Nature">
        <title>Six reference-quality genomes reveal evolution of bat adaptations.</title>
        <authorList>
            <person name="Jebb D."/>
            <person name="Huang Z."/>
            <person name="Pippel M."/>
            <person name="Hughes G.M."/>
            <person name="Lavrichenko K."/>
            <person name="Devanna P."/>
            <person name="Winkler S."/>
            <person name="Jermiin L.S."/>
            <person name="Skirmuntt E.C."/>
            <person name="Katzourakis A."/>
            <person name="Burkitt-Gray L."/>
            <person name="Ray D.A."/>
            <person name="Sullivan K.A.M."/>
            <person name="Roscito J.G."/>
            <person name="Kirilenko B.M."/>
            <person name="Davalos L.M."/>
            <person name="Corthals A.P."/>
            <person name="Power M.L."/>
            <person name="Jones G."/>
            <person name="Ransome R.D."/>
            <person name="Dechmann D.K.N."/>
            <person name="Locatelli A.G."/>
            <person name="Puechmaille S.J."/>
            <person name="Fedrigo O."/>
            <person name="Jarvis E.D."/>
            <person name="Hiller M."/>
            <person name="Vernes S.C."/>
            <person name="Myers E.W."/>
            <person name="Teeling E.C."/>
        </authorList>
    </citation>
    <scope>NUCLEOTIDE SEQUENCE [LARGE SCALE GENOMIC DNA]</scope>
    <source>
        <strain evidence="2">MPipKuh1</strain>
        <tissue evidence="2">Flight muscle</tissue>
    </source>
</reference>
<protein>
    <submittedName>
        <fullName evidence="2">Uncharacterized protein</fullName>
    </submittedName>
</protein>
<accession>A0A7J7Y987</accession>
<gene>
    <name evidence="2" type="ORF">mPipKuh1_010273</name>
</gene>
<evidence type="ECO:0000313" key="3">
    <source>
        <dbReference type="Proteomes" id="UP000558488"/>
    </source>
</evidence>
<dbReference type="EMBL" id="JACAGB010000006">
    <property type="protein sequence ID" value="KAF6358445.1"/>
    <property type="molecule type" value="Genomic_DNA"/>
</dbReference>
<sequence length="124" mass="13719">MRTVTYLDGTGSQRLRGSVRAVPRLLWQSIREEQALSGLVIKEEESKLALRVGSELSQGNGGGHVGQEGPGTLSRLDSYADTKTKSSRLDTQRLKCFRGQSSCEAPEHITLWTKDRVAEQKCFP</sequence>
<feature type="region of interest" description="Disordered" evidence="1">
    <location>
        <begin position="55"/>
        <end position="85"/>
    </location>
</feature>